<evidence type="ECO:0000256" key="7">
    <source>
        <dbReference type="ARBA" id="ARBA00022598"/>
    </source>
</evidence>
<evidence type="ECO:0000256" key="6">
    <source>
        <dbReference type="ARBA" id="ARBA00022036"/>
    </source>
</evidence>
<evidence type="ECO:0000256" key="2">
    <source>
        <dbReference type="ARBA" id="ARBA00009060"/>
    </source>
</evidence>
<dbReference type="Pfam" id="PF18921">
    <property type="entry name" value="Cyanophycin_syn"/>
    <property type="match status" value="1"/>
</dbReference>
<keyword evidence="8 13" id="KW-0547">Nucleotide-binding</keyword>
<evidence type="ECO:0000256" key="10">
    <source>
        <dbReference type="ARBA" id="ARBA00031353"/>
    </source>
</evidence>
<dbReference type="NCBIfam" id="NF010623">
    <property type="entry name" value="PRK14016.1"/>
    <property type="match status" value="1"/>
</dbReference>
<name>A0A4U1JDJ6_9BACT</name>
<dbReference type="InterPro" id="IPR013815">
    <property type="entry name" value="ATP_grasp_subdomain_1"/>
</dbReference>
<dbReference type="AlphaFoldDB" id="A0A4U1JDJ6"/>
<dbReference type="PROSITE" id="PS50975">
    <property type="entry name" value="ATP_GRASP"/>
    <property type="match status" value="1"/>
</dbReference>
<dbReference type="Pfam" id="PF08245">
    <property type="entry name" value="Mur_ligase_M"/>
    <property type="match status" value="1"/>
</dbReference>
<dbReference type="Gene3D" id="3.30.1490.20">
    <property type="entry name" value="ATP-grasp fold, A domain"/>
    <property type="match status" value="1"/>
</dbReference>
<dbReference type="InterPro" id="IPR044019">
    <property type="entry name" value="Cyanophycin_syn_N"/>
</dbReference>
<dbReference type="SUPFAM" id="SSF56059">
    <property type="entry name" value="Glutathione synthetase ATP-binding domain-like"/>
    <property type="match status" value="1"/>
</dbReference>
<protein>
    <recommendedName>
        <fullName evidence="6">Cyanophycin synthetase</fullName>
        <ecNumber evidence="5">6.3.2.29</ecNumber>
        <ecNumber evidence="4">6.3.2.30</ecNumber>
    </recommendedName>
    <alternativeName>
        <fullName evidence="10">Cyanophycin synthase</fullName>
    </alternativeName>
</protein>
<dbReference type="NCBIfam" id="TIGR02068">
    <property type="entry name" value="cya_phycin_syn"/>
    <property type="match status" value="1"/>
</dbReference>
<dbReference type="EMBL" id="SSMQ01000015">
    <property type="protein sequence ID" value="TKD07842.1"/>
    <property type="molecule type" value="Genomic_DNA"/>
</dbReference>
<dbReference type="InterPro" id="IPR011810">
    <property type="entry name" value="Cya_phycin_syn"/>
</dbReference>
<comment type="catalytic activity">
    <reaction evidence="11">
        <text>[L-4-(L-arginin-2-N-yl)aspartate](n)-L-aspartate + L-arginine + ATP = [L-4-(L-arginin-2-N-yl)aspartate](n+1) + ADP + phosphate + H(+)</text>
        <dbReference type="Rhea" id="RHEA:23888"/>
        <dbReference type="Rhea" id="RHEA-COMP:13732"/>
        <dbReference type="Rhea" id="RHEA-COMP:13733"/>
        <dbReference type="ChEBI" id="CHEBI:15378"/>
        <dbReference type="ChEBI" id="CHEBI:30616"/>
        <dbReference type="ChEBI" id="CHEBI:32682"/>
        <dbReference type="ChEBI" id="CHEBI:43474"/>
        <dbReference type="ChEBI" id="CHEBI:137986"/>
        <dbReference type="ChEBI" id="CHEBI:137990"/>
        <dbReference type="ChEBI" id="CHEBI:456216"/>
        <dbReference type="EC" id="6.3.2.30"/>
    </reaction>
</comment>
<organism evidence="15 16">
    <name type="scientific">Polyangium fumosum</name>
    <dbReference type="NCBI Taxonomy" id="889272"/>
    <lineage>
        <taxon>Bacteria</taxon>
        <taxon>Pseudomonadati</taxon>
        <taxon>Myxococcota</taxon>
        <taxon>Polyangia</taxon>
        <taxon>Polyangiales</taxon>
        <taxon>Polyangiaceae</taxon>
        <taxon>Polyangium</taxon>
    </lineage>
</organism>
<evidence type="ECO:0000256" key="9">
    <source>
        <dbReference type="ARBA" id="ARBA00022840"/>
    </source>
</evidence>
<evidence type="ECO:0000256" key="11">
    <source>
        <dbReference type="ARBA" id="ARBA00048094"/>
    </source>
</evidence>
<dbReference type="SUPFAM" id="SSF53623">
    <property type="entry name" value="MurD-like peptide ligases, catalytic domain"/>
    <property type="match status" value="1"/>
</dbReference>
<dbReference type="GO" id="GO:0071161">
    <property type="term" value="F:cyanophycin synthetase activity (L-arginine-adding)"/>
    <property type="evidence" value="ECO:0007669"/>
    <property type="project" value="UniProtKB-EC"/>
</dbReference>
<dbReference type="GO" id="GO:0071160">
    <property type="term" value="F:cyanophycin synthetase activity (L-aspartate-adding)"/>
    <property type="evidence" value="ECO:0007669"/>
    <property type="project" value="UniProtKB-EC"/>
</dbReference>
<comment type="catalytic activity">
    <reaction evidence="12">
        <text>[L-4-(L-arginin-2-N-yl)aspartate](n) + L-aspartate + ATP = [L-4-(L-arginin-2-N-yl)aspartate](n)-L-aspartate + ADP + phosphate + H(+)</text>
        <dbReference type="Rhea" id="RHEA:13277"/>
        <dbReference type="Rhea" id="RHEA-COMP:13728"/>
        <dbReference type="Rhea" id="RHEA-COMP:13733"/>
        <dbReference type="ChEBI" id="CHEBI:15378"/>
        <dbReference type="ChEBI" id="CHEBI:29991"/>
        <dbReference type="ChEBI" id="CHEBI:30616"/>
        <dbReference type="ChEBI" id="CHEBI:43474"/>
        <dbReference type="ChEBI" id="CHEBI:137986"/>
        <dbReference type="ChEBI" id="CHEBI:137990"/>
        <dbReference type="ChEBI" id="CHEBI:456216"/>
        <dbReference type="EC" id="6.3.2.29"/>
    </reaction>
</comment>
<gene>
    <name evidence="15" type="primary">cphA</name>
    <name evidence="15" type="ORF">E8A74_16220</name>
</gene>
<dbReference type="Pfam" id="PF02875">
    <property type="entry name" value="Mur_ligase_C"/>
    <property type="match status" value="1"/>
</dbReference>
<dbReference type="InterPro" id="IPR011761">
    <property type="entry name" value="ATP-grasp"/>
</dbReference>
<evidence type="ECO:0000259" key="14">
    <source>
        <dbReference type="PROSITE" id="PS50975"/>
    </source>
</evidence>
<dbReference type="PANTHER" id="PTHR23135:SF18">
    <property type="entry name" value="CYANOPHYCIN SYNTHETASE"/>
    <property type="match status" value="1"/>
</dbReference>
<comment type="function">
    <text evidence="1">Catalyzes the ATP-dependent polymerization of arginine and aspartate to multi-L-arginyl-poly-L-aspartic acid (cyanophycin; a water-insoluble reserve polymer).</text>
</comment>
<evidence type="ECO:0000256" key="3">
    <source>
        <dbReference type="ARBA" id="ARBA00011738"/>
    </source>
</evidence>
<evidence type="ECO:0000256" key="8">
    <source>
        <dbReference type="ARBA" id="ARBA00022741"/>
    </source>
</evidence>
<evidence type="ECO:0000256" key="13">
    <source>
        <dbReference type="PROSITE-ProRule" id="PRU00409"/>
    </source>
</evidence>
<reference evidence="15 16" key="1">
    <citation type="submission" date="2019-04" db="EMBL/GenBank/DDBJ databases">
        <authorList>
            <person name="Li Y."/>
            <person name="Wang J."/>
        </authorList>
    </citation>
    <scope>NUCLEOTIDE SEQUENCE [LARGE SCALE GENOMIC DNA]</scope>
    <source>
        <strain evidence="15 16">DSM 14668</strain>
    </source>
</reference>
<evidence type="ECO:0000313" key="15">
    <source>
        <dbReference type="EMBL" id="TKD07842.1"/>
    </source>
</evidence>
<dbReference type="InterPro" id="IPR036615">
    <property type="entry name" value="Mur_ligase_C_dom_sf"/>
</dbReference>
<dbReference type="EC" id="6.3.2.30" evidence="4"/>
<evidence type="ECO:0000256" key="12">
    <source>
        <dbReference type="ARBA" id="ARBA00048425"/>
    </source>
</evidence>
<dbReference type="EC" id="6.3.2.29" evidence="5"/>
<keyword evidence="7 15" id="KW-0436">Ligase</keyword>
<dbReference type="InterPro" id="IPR036565">
    <property type="entry name" value="Mur-like_cat_sf"/>
</dbReference>
<keyword evidence="9 13" id="KW-0067">ATP-binding</keyword>
<dbReference type="GO" id="GO:0046872">
    <property type="term" value="F:metal ion binding"/>
    <property type="evidence" value="ECO:0007669"/>
    <property type="project" value="InterPro"/>
</dbReference>
<dbReference type="OrthoDB" id="9803907at2"/>
<comment type="subunit">
    <text evidence="3">Homodimer.</text>
</comment>
<dbReference type="Gene3D" id="3.40.1190.10">
    <property type="entry name" value="Mur-like, catalytic domain"/>
    <property type="match status" value="1"/>
</dbReference>
<dbReference type="Pfam" id="PF13549">
    <property type="entry name" value="ATP-grasp_5"/>
    <property type="match status" value="1"/>
</dbReference>
<dbReference type="SUPFAM" id="SSF53244">
    <property type="entry name" value="MurD-like peptide ligases, peptide-binding domain"/>
    <property type="match status" value="1"/>
</dbReference>
<evidence type="ECO:0000256" key="5">
    <source>
        <dbReference type="ARBA" id="ARBA00013005"/>
    </source>
</evidence>
<dbReference type="InterPro" id="IPR013221">
    <property type="entry name" value="Mur_ligase_cen"/>
</dbReference>
<feature type="domain" description="ATP-grasp" evidence="14">
    <location>
        <begin position="226"/>
        <end position="479"/>
    </location>
</feature>
<accession>A0A4U1JDJ6</accession>
<comment type="similarity">
    <text evidence="2">In the C-terminal section; belongs to the MurCDEF family.</text>
</comment>
<keyword evidence="16" id="KW-1185">Reference proteome</keyword>
<evidence type="ECO:0000256" key="4">
    <source>
        <dbReference type="ARBA" id="ARBA00012968"/>
    </source>
</evidence>
<sequence length="889" mass="96720">MKLLETRVYRGPNLYGYRPVIRLTLDLEELEQYPSNKIPGFVDRLLADVPTLHEHGCSYGEPGGFIRRLQDGTWFGHITEHIALELQCLAGTPVTYGKTRTAHREGVYHVVYSFEEESVGRKAGELALRYLQGLLPAHFPDHLPALADLNAEIENLARLAERMALGPSTRSLVDEAKRRGIPTMRLNKHSLVQFGWGTHQKRIQATVTSETRHIAVEIAQDKELTNSLLERAGLPAPQQERVYSEDEAVEAAERIGYPVVVKPMDLSHGRGVALNLTTPEAVRDAYAKAYDLSSYVLVETFQPGKDHRVLVVNGEVVAVSERVPGHVVGDGKSTIKELVDVVNTDPRRGVGHEKVLTRIEIDDQANRLMGLAGVTLETVLPAGQVFALRSTGNLSTGGTAIDRTDVIHPDNIDISVRAAKVVGLDVAGIDLICPDISKSVREHGGVIVEINAAPGFRMHVSPTVGTPRNVASPVLEMLFPNGAPARIPLAAITGTNGKTTTSRMVAHILKMSGKRTGLTTTDGIYIDGERILKGDMTGPWSARVVLTDPTVEAAVLETARGGVLREGLGWDRCDVGAVLNVSADHLGLAGIDTVEDLAFVKRLVVEVVRDGGTSVLNADDELVREMADKAGGRVMWFSRSPSNETVRKHVRAGGRAAVLEQGVNGDMITIYDGDRHVPVTWTHLVPATFEGKAKFNVENALAAAAIAFSMGISLEHIRQGLRTFTTSFFQAPGRCNVFDEHPFRVIVDYGHNAAAMSKMAELVLGLRRERSIGVLMAAGDRRDDDIRAIGREAARAFDVVIAKEDASRRGRKPGEIASLLAEGAREAGKSEEQILKKLDEKEAVDTALSMARPGDLVVVFADDVTACWKQVIYWGKERTSHLPALPDEA</sequence>
<evidence type="ECO:0000313" key="16">
    <source>
        <dbReference type="Proteomes" id="UP000309215"/>
    </source>
</evidence>
<dbReference type="PANTHER" id="PTHR23135">
    <property type="entry name" value="MUR LIGASE FAMILY MEMBER"/>
    <property type="match status" value="1"/>
</dbReference>
<dbReference type="Proteomes" id="UP000309215">
    <property type="component" value="Unassembled WGS sequence"/>
</dbReference>
<dbReference type="InterPro" id="IPR004101">
    <property type="entry name" value="Mur_ligase_C"/>
</dbReference>
<comment type="caution">
    <text evidence="15">The sequence shown here is derived from an EMBL/GenBank/DDBJ whole genome shotgun (WGS) entry which is preliminary data.</text>
</comment>
<dbReference type="GO" id="GO:0005524">
    <property type="term" value="F:ATP binding"/>
    <property type="evidence" value="ECO:0007669"/>
    <property type="project" value="UniProtKB-UniRule"/>
</dbReference>
<proteinExistence type="inferred from homology"/>
<evidence type="ECO:0000256" key="1">
    <source>
        <dbReference type="ARBA" id="ARBA00003184"/>
    </source>
</evidence>
<dbReference type="Gene3D" id="3.90.190.20">
    <property type="entry name" value="Mur ligase, C-terminal domain"/>
    <property type="match status" value="1"/>
</dbReference>
<dbReference type="RefSeq" id="WP_136929930.1">
    <property type="nucleotide sequence ID" value="NZ_SSMQ01000015.1"/>
</dbReference>
<dbReference type="Gene3D" id="3.30.470.20">
    <property type="entry name" value="ATP-grasp fold, B domain"/>
    <property type="match status" value="1"/>
</dbReference>